<gene>
    <name evidence="9" type="ORF">HNQ60_002680</name>
</gene>
<feature type="transmembrane region" description="Helical" evidence="7">
    <location>
        <begin position="101"/>
        <end position="124"/>
    </location>
</feature>
<dbReference type="Pfam" id="PF04290">
    <property type="entry name" value="DctQ"/>
    <property type="match status" value="1"/>
</dbReference>
<comment type="subunit">
    <text evidence="7">The complex comprises the extracytoplasmic solute receptor protein and the two transmembrane proteins.</text>
</comment>
<organism evidence="9 10">
    <name type="scientific">Povalibacter uvarum</name>
    <dbReference type="NCBI Taxonomy" id="732238"/>
    <lineage>
        <taxon>Bacteria</taxon>
        <taxon>Pseudomonadati</taxon>
        <taxon>Pseudomonadota</taxon>
        <taxon>Gammaproteobacteria</taxon>
        <taxon>Steroidobacterales</taxon>
        <taxon>Steroidobacteraceae</taxon>
        <taxon>Povalibacter</taxon>
    </lineage>
</organism>
<evidence type="ECO:0000256" key="3">
    <source>
        <dbReference type="ARBA" id="ARBA00022475"/>
    </source>
</evidence>
<keyword evidence="4 7" id="KW-0812">Transmembrane</keyword>
<accession>A0A841HN76</accession>
<evidence type="ECO:0000313" key="10">
    <source>
        <dbReference type="Proteomes" id="UP000588068"/>
    </source>
</evidence>
<keyword evidence="6 7" id="KW-0472">Membrane</keyword>
<comment type="caution">
    <text evidence="9">The sequence shown here is derived from an EMBL/GenBank/DDBJ whole genome shotgun (WGS) entry which is preliminary data.</text>
</comment>
<evidence type="ECO:0000256" key="7">
    <source>
        <dbReference type="RuleBase" id="RU369079"/>
    </source>
</evidence>
<feature type="transmembrane region" description="Helical" evidence="7">
    <location>
        <begin position="54"/>
        <end position="80"/>
    </location>
</feature>
<proteinExistence type="inferred from homology"/>
<dbReference type="GO" id="GO:0005886">
    <property type="term" value="C:plasma membrane"/>
    <property type="evidence" value="ECO:0007669"/>
    <property type="project" value="UniProtKB-SubCell"/>
</dbReference>
<dbReference type="Proteomes" id="UP000588068">
    <property type="component" value="Unassembled WGS sequence"/>
</dbReference>
<dbReference type="GO" id="GO:0022857">
    <property type="term" value="F:transmembrane transporter activity"/>
    <property type="evidence" value="ECO:0007669"/>
    <property type="project" value="UniProtKB-UniRule"/>
</dbReference>
<evidence type="ECO:0000256" key="1">
    <source>
        <dbReference type="ARBA" id="ARBA00004651"/>
    </source>
</evidence>
<evidence type="ECO:0000256" key="6">
    <source>
        <dbReference type="ARBA" id="ARBA00023136"/>
    </source>
</evidence>
<keyword evidence="10" id="KW-1185">Reference proteome</keyword>
<evidence type="ECO:0000256" key="2">
    <source>
        <dbReference type="ARBA" id="ARBA00022448"/>
    </source>
</evidence>
<name>A0A841HN76_9GAMM</name>
<comment type="similarity">
    <text evidence="7">Belongs to the TRAP transporter small permease family.</text>
</comment>
<keyword evidence="2 7" id="KW-0813">Transport</keyword>
<protein>
    <recommendedName>
        <fullName evidence="7">TRAP transporter small permease protein</fullName>
    </recommendedName>
</protein>
<comment type="subcellular location">
    <subcellularLocation>
        <location evidence="7">Cell inner membrane</location>
        <topology evidence="7">Multi-pass membrane protein</topology>
    </subcellularLocation>
    <subcellularLocation>
        <location evidence="1">Cell membrane</location>
        <topology evidence="1">Multi-pass membrane protein</topology>
    </subcellularLocation>
</comment>
<feature type="transmembrane region" description="Helical" evidence="7">
    <location>
        <begin position="144"/>
        <end position="165"/>
    </location>
</feature>
<evidence type="ECO:0000256" key="5">
    <source>
        <dbReference type="ARBA" id="ARBA00022989"/>
    </source>
</evidence>
<dbReference type="AlphaFoldDB" id="A0A841HN76"/>
<evidence type="ECO:0000256" key="4">
    <source>
        <dbReference type="ARBA" id="ARBA00022692"/>
    </source>
</evidence>
<feature type="transmembrane region" description="Helical" evidence="7">
    <location>
        <begin position="27"/>
        <end position="48"/>
    </location>
</feature>
<keyword evidence="7" id="KW-0997">Cell inner membrane</keyword>
<comment type="function">
    <text evidence="7">Part of the tripartite ATP-independent periplasmic (TRAP) transport system.</text>
</comment>
<feature type="domain" description="Tripartite ATP-independent periplasmic transporters DctQ component" evidence="8">
    <location>
        <begin position="44"/>
        <end position="166"/>
    </location>
</feature>
<dbReference type="RefSeq" id="WP_184332517.1">
    <property type="nucleotide sequence ID" value="NZ_JACHHZ010000003.1"/>
</dbReference>
<evidence type="ECO:0000259" key="8">
    <source>
        <dbReference type="Pfam" id="PF04290"/>
    </source>
</evidence>
<evidence type="ECO:0000313" key="9">
    <source>
        <dbReference type="EMBL" id="MBB6093799.1"/>
    </source>
</evidence>
<reference evidence="9 10" key="1">
    <citation type="submission" date="2020-08" db="EMBL/GenBank/DDBJ databases">
        <title>Genomic Encyclopedia of Type Strains, Phase IV (KMG-IV): sequencing the most valuable type-strain genomes for metagenomic binning, comparative biology and taxonomic classification.</title>
        <authorList>
            <person name="Goeker M."/>
        </authorList>
    </citation>
    <scope>NUCLEOTIDE SEQUENCE [LARGE SCALE GENOMIC DNA]</scope>
    <source>
        <strain evidence="9 10">DSM 26723</strain>
    </source>
</reference>
<keyword evidence="3" id="KW-1003">Cell membrane</keyword>
<dbReference type="EMBL" id="JACHHZ010000003">
    <property type="protein sequence ID" value="MBB6093799.1"/>
    <property type="molecule type" value="Genomic_DNA"/>
</dbReference>
<keyword evidence="5 7" id="KW-1133">Transmembrane helix</keyword>
<sequence length="169" mass="18224">MGESAEQPAREPVAELESAAARWLERVAFVIGSIGLLGAMAVDSLAVLGRHLGLPILGSIEIVQACVVLLASASMLGATLRAAHARVHILIDRLHGAGKHVLLRCSDLLSAIVFLTFAIGSIWIARELWGGHEHSELLHIPLRWLRALWIVTALTIAAVFVTRVVRKGR</sequence>
<dbReference type="InterPro" id="IPR055348">
    <property type="entry name" value="DctQ"/>
</dbReference>